<dbReference type="Pfam" id="PF06580">
    <property type="entry name" value="His_kinase"/>
    <property type="match status" value="1"/>
</dbReference>
<feature type="transmembrane region" description="Helical" evidence="8">
    <location>
        <begin position="16"/>
        <end position="37"/>
    </location>
</feature>
<dbReference type="PROSITE" id="PS50885">
    <property type="entry name" value="HAMP"/>
    <property type="match status" value="1"/>
</dbReference>
<evidence type="ECO:0000256" key="7">
    <source>
        <dbReference type="ARBA" id="ARBA00023012"/>
    </source>
</evidence>
<dbReference type="RefSeq" id="WP_089281332.1">
    <property type="nucleotide sequence ID" value="NZ_FZOJ01000002.1"/>
</dbReference>
<dbReference type="Gene3D" id="3.30.565.10">
    <property type="entry name" value="Histidine kinase-like ATPase, C-terminal domain"/>
    <property type="match status" value="1"/>
</dbReference>
<dbReference type="InterPro" id="IPR036890">
    <property type="entry name" value="HATPase_C_sf"/>
</dbReference>
<organism evidence="11 12">
    <name type="scientific">Anaerovirgula multivorans</name>
    <dbReference type="NCBI Taxonomy" id="312168"/>
    <lineage>
        <taxon>Bacteria</taxon>
        <taxon>Bacillati</taxon>
        <taxon>Bacillota</taxon>
        <taxon>Clostridia</taxon>
        <taxon>Peptostreptococcales</taxon>
        <taxon>Natronincolaceae</taxon>
        <taxon>Anaerovirgula</taxon>
    </lineage>
</organism>
<keyword evidence="12" id="KW-1185">Reference proteome</keyword>
<evidence type="ECO:0000256" key="4">
    <source>
        <dbReference type="ARBA" id="ARBA00022553"/>
    </source>
</evidence>
<dbReference type="SUPFAM" id="SSF55874">
    <property type="entry name" value="ATPase domain of HSP90 chaperone/DNA topoisomerase II/histidine kinase"/>
    <property type="match status" value="1"/>
</dbReference>
<name>A0A239AM92_9FIRM</name>
<comment type="subcellular location">
    <subcellularLocation>
        <location evidence="2">Membrane</location>
    </subcellularLocation>
</comment>
<keyword evidence="7" id="KW-0902">Two-component regulatory system</keyword>
<proteinExistence type="predicted"/>
<dbReference type="SMART" id="SM00387">
    <property type="entry name" value="HATPase_c"/>
    <property type="match status" value="1"/>
</dbReference>
<keyword evidence="5" id="KW-0808">Transferase</keyword>
<feature type="domain" description="Histidine kinase" evidence="9">
    <location>
        <begin position="387"/>
        <end position="492"/>
    </location>
</feature>
<dbReference type="PANTHER" id="PTHR34220:SF7">
    <property type="entry name" value="SENSOR HISTIDINE KINASE YPDA"/>
    <property type="match status" value="1"/>
</dbReference>
<gene>
    <name evidence="11" type="ORF">SAMN05446037_1002140</name>
</gene>
<reference evidence="11 12" key="1">
    <citation type="submission" date="2017-06" db="EMBL/GenBank/DDBJ databases">
        <authorList>
            <person name="Kim H.J."/>
            <person name="Triplett B.A."/>
        </authorList>
    </citation>
    <scope>NUCLEOTIDE SEQUENCE [LARGE SCALE GENOMIC DNA]</scope>
    <source>
        <strain evidence="11 12">SCA</strain>
    </source>
</reference>
<dbReference type="EC" id="2.7.13.3" evidence="3"/>
<dbReference type="AlphaFoldDB" id="A0A239AM92"/>
<accession>A0A239AM92</accession>
<dbReference type="SUPFAM" id="SSF158472">
    <property type="entry name" value="HAMP domain-like"/>
    <property type="match status" value="1"/>
</dbReference>
<evidence type="ECO:0000256" key="6">
    <source>
        <dbReference type="ARBA" id="ARBA00022777"/>
    </source>
</evidence>
<feature type="transmembrane region" description="Helical" evidence="8">
    <location>
        <begin position="186"/>
        <end position="204"/>
    </location>
</feature>
<keyword evidence="8" id="KW-0472">Membrane</keyword>
<dbReference type="GO" id="GO:0016020">
    <property type="term" value="C:membrane"/>
    <property type="evidence" value="ECO:0007669"/>
    <property type="project" value="UniProtKB-SubCell"/>
</dbReference>
<evidence type="ECO:0000313" key="12">
    <source>
        <dbReference type="Proteomes" id="UP000198304"/>
    </source>
</evidence>
<evidence type="ECO:0000256" key="5">
    <source>
        <dbReference type="ARBA" id="ARBA00022679"/>
    </source>
</evidence>
<dbReference type="Pfam" id="PF02518">
    <property type="entry name" value="HATPase_c"/>
    <property type="match status" value="1"/>
</dbReference>
<evidence type="ECO:0000256" key="1">
    <source>
        <dbReference type="ARBA" id="ARBA00000085"/>
    </source>
</evidence>
<sequence length="502" mass="58608">MRLFGIKDKKSIKTRIISIFLLINLIMMISFMISFSMKNTITKEYDRSMKTNIELSQLAIEINKSMNSFDQYIRNREIEHINNYRDSEKYIEAILKTIKDEVRKDKDSGVFLRNLENMFEYQQQLTGEILVEGGLNIYSYRKLNELRTLSGYMNNHAQMLITSYLDYSKEDYSTILQRYKEIERSIAVTILFFSFVSFGFAVLLSNDIMERITKLAASAEQLAKGNWQVEDVKENKYKEFNMMAHAFNHMKDNIRYFIEELSFKSEVEINLNKEKLINLEKDKLLRESQLMALQTQMDPHFLFNTLNIISRTAMFEEANNTVKLIQATAKILRYNLSYKKKLVKLEEEISTLKAYAFIQETRFQDQITFEFNIGENIDDIAIPPMTLQPIVENAIIHGLQDQEEGKIEIFITRREGHVKIKIKDNGKGISQEKLQRIFEENSNEKKKGHTTGLGLGNVKKRLELHFGVENLIFVDSKVGQGTIIDIFIPLKDGESYATVDDY</sequence>
<protein>
    <recommendedName>
        <fullName evidence="3">histidine kinase</fullName>
        <ecNumber evidence="3">2.7.13.3</ecNumber>
    </recommendedName>
</protein>
<evidence type="ECO:0000313" key="11">
    <source>
        <dbReference type="EMBL" id="SNR96777.1"/>
    </source>
</evidence>
<dbReference type="Gene3D" id="6.10.340.10">
    <property type="match status" value="1"/>
</dbReference>
<dbReference type="PRINTS" id="PR00344">
    <property type="entry name" value="BCTRLSENSOR"/>
</dbReference>
<dbReference type="CDD" id="cd06225">
    <property type="entry name" value="HAMP"/>
    <property type="match status" value="1"/>
</dbReference>
<dbReference type="OrthoDB" id="9809348at2"/>
<evidence type="ECO:0000256" key="8">
    <source>
        <dbReference type="SAM" id="Phobius"/>
    </source>
</evidence>
<dbReference type="InterPro" id="IPR005467">
    <property type="entry name" value="His_kinase_dom"/>
</dbReference>
<dbReference type="InterPro" id="IPR004358">
    <property type="entry name" value="Sig_transdc_His_kin-like_C"/>
</dbReference>
<dbReference type="InterPro" id="IPR010559">
    <property type="entry name" value="Sig_transdc_His_kin_internal"/>
</dbReference>
<evidence type="ECO:0000259" key="9">
    <source>
        <dbReference type="PROSITE" id="PS50109"/>
    </source>
</evidence>
<dbReference type="InterPro" id="IPR050640">
    <property type="entry name" value="Bact_2-comp_sensor_kinase"/>
</dbReference>
<feature type="domain" description="HAMP" evidence="10">
    <location>
        <begin position="206"/>
        <end position="259"/>
    </location>
</feature>
<evidence type="ECO:0000259" key="10">
    <source>
        <dbReference type="PROSITE" id="PS50885"/>
    </source>
</evidence>
<keyword evidence="6 11" id="KW-0418">Kinase</keyword>
<dbReference type="InterPro" id="IPR003660">
    <property type="entry name" value="HAMP_dom"/>
</dbReference>
<keyword evidence="8" id="KW-1133">Transmembrane helix</keyword>
<dbReference type="EMBL" id="FZOJ01000002">
    <property type="protein sequence ID" value="SNR96777.1"/>
    <property type="molecule type" value="Genomic_DNA"/>
</dbReference>
<evidence type="ECO:0000256" key="2">
    <source>
        <dbReference type="ARBA" id="ARBA00004370"/>
    </source>
</evidence>
<evidence type="ECO:0000256" key="3">
    <source>
        <dbReference type="ARBA" id="ARBA00012438"/>
    </source>
</evidence>
<comment type="catalytic activity">
    <reaction evidence="1">
        <text>ATP + protein L-histidine = ADP + protein N-phospho-L-histidine.</text>
        <dbReference type="EC" id="2.7.13.3"/>
    </reaction>
</comment>
<dbReference type="PROSITE" id="PS50109">
    <property type="entry name" value="HIS_KIN"/>
    <property type="match status" value="1"/>
</dbReference>
<dbReference type="Proteomes" id="UP000198304">
    <property type="component" value="Unassembled WGS sequence"/>
</dbReference>
<dbReference type="InterPro" id="IPR003594">
    <property type="entry name" value="HATPase_dom"/>
</dbReference>
<dbReference type="PANTHER" id="PTHR34220">
    <property type="entry name" value="SENSOR HISTIDINE KINASE YPDA"/>
    <property type="match status" value="1"/>
</dbReference>
<keyword evidence="8" id="KW-0812">Transmembrane</keyword>
<dbReference type="GO" id="GO:0000155">
    <property type="term" value="F:phosphorelay sensor kinase activity"/>
    <property type="evidence" value="ECO:0007669"/>
    <property type="project" value="InterPro"/>
</dbReference>
<keyword evidence="4" id="KW-0597">Phosphoprotein</keyword>